<dbReference type="EMBL" id="JAATEN010000023">
    <property type="protein sequence ID" value="NJQ03289.1"/>
    <property type="molecule type" value="Genomic_DNA"/>
</dbReference>
<dbReference type="Proteomes" id="UP000695264">
    <property type="component" value="Unassembled WGS sequence"/>
</dbReference>
<keyword evidence="2" id="KW-1185">Reference proteome</keyword>
<dbReference type="RefSeq" id="WP_168103912.1">
    <property type="nucleotide sequence ID" value="NZ_JAATEN010000023.1"/>
</dbReference>
<evidence type="ECO:0000313" key="2">
    <source>
        <dbReference type="Proteomes" id="UP000695264"/>
    </source>
</evidence>
<accession>A0ABX1C8M0</accession>
<evidence type="ECO:0008006" key="3">
    <source>
        <dbReference type="Google" id="ProtNLM"/>
    </source>
</evidence>
<reference evidence="1 2" key="1">
    <citation type="submission" date="2020-03" db="EMBL/GenBank/DDBJ databases">
        <title>WGS of actinomycetes isolated from Thailand.</title>
        <authorList>
            <person name="Thawai C."/>
        </authorList>
    </citation>
    <scope>NUCLEOTIDE SEQUENCE [LARGE SCALE GENOMIC DNA]</scope>
    <source>
        <strain evidence="1 2">PLAI 1-29</strain>
    </source>
</reference>
<proteinExistence type="predicted"/>
<sequence>MLFGAIVFAVSGGLPLLVAVDDAGLRLASPRVTAADVARHGGRRDVLDSGEGAAGR</sequence>
<evidence type="ECO:0000313" key="1">
    <source>
        <dbReference type="EMBL" id="NJQ03289.1"/>
    </source>
</evidence>
<organism evidence="1 2">
    <name type="scientific">Streptomyces zingiberis</name>
    <dbReference type="NCBI Taxonomy" id="2053010"/>
    <lineage>
        <taxon>Bacteria</taxon>
        <taxon>Bacillati</taxon>
        <taxon>Actinomycetota</taxon>
        <taxon>Actinomycetes</taxon>
        <taxon>Kitasatosporales</taxon>
        <taxon>Streptomycetaceae</taxon>
        <taxon>Streptomyces</taxon>
    </lineage>
</organism>
<comment type="caution">
    <text evidence="1">The sequence shown here is derived from an EMBL/GenBank/DDBJ whole genome shotgun (WGS) entry which is preliminary data.</text>
</comment>
<gene>
    <name evidence="1" type="ORF">HCK00_22835</name>
</gene>
<name>A0ABX1C8M0_9ACTN</name>
<protein>
    <recommendedName>
        <fullName evidence="3">MFS transporter</fullName>
    </recommendedName>
</protein>